<protein>
    <recommendedName>
        <fullName evidence="3">Calcium-binding protein</fullName>
    </recommendedName>
</protein>
<evidence type="ECO:0008006" key="3">
    <source>
        <dbReference type="Google" id="ProtNLM"/>
    </source>
</evidence>
<dbReference type="OrthoDB" id="8549906at2"/>
<evidence type="ECO:0000313" key="1">
    <source>
        <dbReference type="Proteomes" id="UP000675920"/>
    </source>
</evidence>
<name>A0A8B6X422_9BURK</name>
<accession>A0A8B6X422</accession>
<reference evidence="2" key="1">
    <citation type="submission" date="2025-08" db="UniProtKB">
        <authorList>
            <consortium name="RefSeq"/>
        </authorList>
    </citation>
    <scope>IDENTIFICATION</scope>
</reference>
<proteinExistence type="predicted"/>
<keyword evidence="1" id="KW-1185">Reference proteome</keyword>
<sequence length="196" mass="19382">MYAVLHGGRGDDLLVSEGDGAELIAGTAGGNDRLVGHWGDDFRLSLDAGGQDRVSARGGVGHDSFHVFIAAGGGGRIDIDGGGGADVCAFDFLGAAGAPTGTVRLTGLGADDRIDLSGLLDTAAAAGGYQSGEPFAGGWFALVARGADTVLRFDADGAAGDAHGWIDIATLVGLAPAQIGAGMFITDHGADGLFAI</sequence>
<dbReference type="Proteomes" id="UP000675920">
    <property type="component" value="Unplaced"/>
</dbReference>
<dbReference type="AlphaFoldDB" id="A0A8B6X422"/>
<organism evidence="1 2">
    <name type="scientific">Derxia gummosa DSM 723</name>
    <dbReference type="NCBI Taxonomy" id="1121388"/>
    <lineage>
        <taxon>Bacteria</taxon>
        <taxon>Pseudomonadati</taxon>
        <taxon>Pseudomonadota</taxon>
        <taxon>Betaproteobacteria</taxon>
        <taxon>Burkholderiales</taxon>
        <taxon>Alcaligenaceae</taxon>
        <taxon>Derxia</taxon>
    </lineage>
</organism>
<dbReference type="PRINTS" id="PR00313">
    <property type="entry name" value="CABNDNGRPT"/>
</dbReference>
<dbReference type="RefSeq" id="WP_028311503.1">
    <property type="nucleotide sequence ID" value="NZ_AXWS01000013.1"/>
</dbReference>
<evidence type="ECO:0000313" key="2">
    <source>
        <dbReference type="RefSeq" id="WP_028311503.1"/>
    </source>
</evidence>